<evidence type="ECO:0000256" key="1">
    <source>
        <dbReference type="ARBA" id="ARBA00022729"/>
    </source>
</evidence>
<keyword evidence="1 2" id="KW-0732">Signal</keyword>
<dbReference type="OrthoDB" id="9815245at2"/>
<protein>
    <submittedName>
        <fullName evidence="4">Peptidase family M23</fullName>
    </submittedName>
</protein>
<evidence type="ECO:0000313" key="5">
    <source>
        <dbReference type="Proteomes" id="UP000182146"/>
    </source>
</evidence>
<dbReference type="Proteomes" id="UP000182146">
    <property type="component" value="Unassembled WGS sequence"/>
</dbReference>
<feature type="signal peptide" evidence="2">
    <location>
        <begin position="1"/>
        <end position="20"/>
    </location>
</feature>
<reference evidence="4 5" key="1">
    <citation type="submission" date="2016-10" db="EMBL/GenBank/DDBJ databases">
        <authorList>
            <person name="de Groot N.N."/>
        </authorList>
    </citation>
    <scope>NUCLEOTIDE SEQUENCE [LARGE SCALE GENOMIC DNA]</scope>
    <source>
        <strain evidence="4 5">DSM 17813</strain>
    </source>
</reference>
<gene>
    <name evidence="4" type="ORF">SAMN05660860_01543</name>
</gene>
<name>A0A1G9PBD7_9BACT</name>
<evidence type="ECO:0000256" key="2">
    <source>
        <dbReference type="SAM" id="SignalP"/>
    </source>
</evidence>
<dbReference type="Pfam" id="PF01551">
    <property type="entry name" value="Peptidase_M23"/>
    <property type="match status" value="1"/>
</dbReference>
<dbReference type="InterPro" id="IPR050570">
    <property type="entry name" value="Cell_wall_metabolism_enzyme"/>
</dbReference>
<evidence type="ECO:0000313" key="4">
    <source>
        <dbReference type="EMBL" id="SDL96080.1"/>
    </source>
</evidence>
<feature type="domain" description="M23ase beta-sheet core" evidence="3">
    <location>
        <begin position="179"/>
        <end position="273"/>
    </location>
</feature>
<dbReference type="Gene3D" id="2.70.70.10">
    <property type="entry name" value="Glucose Permease (Domain IIA)"/>
    <property type="match status" value="1"/>
</dbReference>
<dbReference type="GO" id="GO:0004222">
    <property type="term" value="F:metalloendopeptidase activity"/>
    <property type="evidence" value="ECO:0007669"/>
    <property type="project" value="TreeGrafter"/>
</dbReference>
<evidence type="ECO:0000259" key="3">
    <source>
        <dbReference type="Pfam" id="PF01551"/>
    </source>
</evidence>
<dbReference type="AlphaFoldDB" id="A0A1G9PBD7"/>
<dbReference type="STRING" id="392333.SAMN05660860_01543"/>
<dbReference type="RefSeq" id="WP_052446260.1">
    <property type="nucleotide sequence ID" value="NZ_FNGU01000003.1"/>
</dbReference>
<dbReference type="PANTHER" id="PTHR21666">
    <property type="entry name" value="PEPTIDASE-RELATED"/>
    <property type="match status" value="1"/>
</dbReference>
<accession>A0A1G9PBD7</accession>
<dbReference type="CDD" id="cd12797">
    <property type="entry name" value="M23_peptidase"/>
    <property type="match status" value="1"/>
</dbReference>
<dbReference type="EMBL" id="FNGU01000003">
    <property type="protein sequence ID" value="SDL96080.1"/>
    <property type="molecule type" value="Genomic_DNA"/>
</dbReference>
<sequence>MKKIIFAGLLVLLLAATSAAGQLTLRPQVIDNGAAALLVWKGPTPLSGEARFADQRFPFAPRADGAVALLAADLDLPAGSYPIEVTLDLPGAAGQTHSLVLEVRHLERAVQRLSLPPSQVTPHEPEVLERIQRERQRFNEIFAQTSLPVLWQEFLRPVDDPTGSPFGVRRILNDQPRAPHSGVDFRSPRGTPVRAAAHGRVVMAGDFFFTGNTVVLDHGGGLYSLYAHLDNIACAEGELLDAGATLGRVGSTGRSTGPHLHWGVRLQNQRIDPLVLVNLLPAESS</sequence>
<dbReference type="InterPro" id="IPR011055">
    <property type="entry name" value="Dup_hybrid_motif"/>
</dbReference>
<dbReference type="SUPFAM" id="SSF51261">
    <property type="entry name" value="Duplicated hybrid motif"/>
    <property type="match status" value="1"/>
</dbReference>
<proteinExistence type="predicted"/>
<dbReference type="InterPro" id="IPR016047">
    <property type="entry name" value="M23ase_b-sheet_dom"/>
</dbReference>
<dbReference type="PANTHER" id="PTHR21666:SF289">
    <property type="entry name" value="L-ALA--D-GLU ENDOPEPTIDASE"/>
    <property type="match status" value="1"/>
</dbReference>
<organism evidence="4 5">
    <name type="scientific">Geoalkalibacter ferrihydriticus</name>
    <dbReference type="NCBI Taxonomy" id="392333"/>
    <lineage>
        <taxon>Bacteria</taxon>
        <taxon>Pseudomonadati</taxon>
        <taxon>Thermodesulfobacteriota</taxon>
        <taxon>Desulfuromonadia</taxon>
        <taxon>Desulfuromonadales</taxon>
        <taxon>Geoalkalibacteraceae</taxon>
        <taxon>Geoalkalibacter</taxon>
    </lineage>
</organism>
<feature type="chain" id="PRO_5010267083" evidence="2">
    <location>
        <begin position="21"/>
        <end position="285"/>
    </location>
</feature>